<evidence type="ECO:0000313" key="3">
    <source>
        <dbReference type="EMBL" id="SVC74526.1"/>
    </source>
</evidence>
<evidence type="ECO:0000259" key="1">
    <source>
        <dbReference type="Pfam" id="PF00483"/>
    </source>
</evidence>
<dbReference type="Pfam" id="PF24894">
    <property type="entry name" value="Hexapep_GlmU"/>
    <property type="match status" value="1"/>
</dbReference>
<dbReference type="InterPro" id="IPR005835">
    <property type="entry name" value="NTP_transferase_dom"/>
</dbReference>
<name>A0A382PMQ7_9ZZZZ</name>
<dbReference type="Gene3D" id="2.160.10.10">
    <property type="entry name" value="Hexapeptide repeat proteins"/>
    <property type="match status" value="1"/>
</dbReference>
<dbReference type="InterPro" id="IPR056818">
    <property type="entry name" value="GlmU/GlgC-like_hexapep"/>
</dbReference>
<protein>
    <recommendedName>
        <fullName evidence="4">Nucleotidyl transferase domain-containing protein</fullName>
    </recommendedName>
</protein>
<dbReference type="Pfam" id="PF00483">
    <property type="entry name" value="NTP_transferase"/>
    <property type="match status" value="1"/>
</dbReference>
<evidence type="ECO:0008006" key="4">
    <source>
        <dbReference type="Google" id="ProtNLM"/>
    </source>
</evidence>
<feature type="domain" description="Nucleotidyl transferase" evidence="1">
    <location>
        <begin position="1"/>
        <end position="97"/>
    </location>
</feature>
<reference evidence="3" key="1">
    <citation type="submission" date="2018-05" db="EMBL/GenBank/DDBJ databases">
        <authorList>
            <person name="Lanie J.A."/>
            <person name="Ng W.-L."/>
            <person name="Kazmierczak K.M."/>
            <person name="Andrzejewski T.M."/>
            <person name="Davidsen T.M."/>
            <person name="Wayne K.J."/>
            <person name="Tettelin H."/>
            <person name="Glass J.I."/>
            <person name="Rusch D."/>
            <person name="Podicherti R."/>
            <person name="Tsui H.-C.T."/>
            <person name="Winkler M.E."/>
        </authorList>
    </citation>
    <scope>NUCLEOTIDE SEQUENCE</scope>
</reference>
<gene>
    <name evidence="3" type="ORF">METZ01_LOCUS327380</name>
</gene>
<sequence length="189" mass="20471">GVVVTEGDKVVKLVEKPVEFVSDQAIVGVNLIRESAQLFACLDDLIKRDVRLRGEFQLTDALQLMVEQGANLSTFPVGGWFDCGTQEAMLETNRDLLRDSPAPTHCTNTVVVPPVHIDPTAEVRDSVVGPYVSIGAGAIVQHTIVRNAIIGEQAEVKAALIEDSLIGFQAVLKGRWNHLNIGDMSEITT</sequence>
<feature type="domain" description="Glucose-1-phosphate adenylyltransferase/Bifunctional protein GlmU-like C-terminal hexapeptide" evidence="2">
    <location>
        <begin position="105"/>
        <end position="157"/>
    </location>
</feature>
<dbReference type="Gene3D" id="3.90.550.10">
    <property type="entry name" value="Spore Coat Polysaccharide Biosynthesis Protein SpsA, Chain A"/>
    <property type="match status" value="1"/>
</dbReference>
<accession>A0A382PMQ7</accession>
<evidence type="ECO:0000259" key="2">
    <source>
        <dbReference type="Pfam" id="PF24894"/>
    </source>
</evidence>
<dbReference type="EMBL" id="UINC01108431">
    <property type="protein sequence ID" value="SVC74526.1"/>
    <property type="molecule type" value="Genomic_DNA"/>
</dbReference>
<feature type="non-terminal residue" evidence="3">
    <location>
        <position position="1"/>
    </location>
</feature>
<dbReference type="SUPFAM" id="SSF53448">
    <property type="entry name" value="Nucleotide-diphospho-sugar transferases"/>
    <property type="match status" value="1"/>
</dbReference>
<dbReference type="PANTHER" id="PTHR42883">
    <property type="entry name" value="GLUCOSE-1-PHOSPHATE THYMIDYLTRANSFERASE"/>
    <property type="match status" value="1"/>
</dbReference>
<proteinExistence type="predicted"/>
<dbReference type="AlphaFoldDB" id="A0A382PMQ7"/>
<dbReference type="InterPro" id="IPR029044">
    <property type="entry name" value="Nucleotide-diphossugar_trans"/>
</dbReference>
<organism evidence="3">
    <name type="scientific">marine metagenome</name>
    <dbReference type="NCBI Taxonomy" id="408172"/>
    <lineage>
        <taxon>unclassified sequences</taxon>
        <taxon>metagenomes</taxon>
        <taxon>ecological metagenomes</taxon>
    </lineage>
</organism>
<dbReference type="PANTHER" id="PTHR42883:SF2">
    <property type="entry name" value="THYMIDYLYLTRANSFERASE"/>
    <property type="match status" value="1"/>
</dbReference>